<sequence>MTASAEGDHGPGPAPAVVDLTIWGVPPGSVPGALARMARHRRPLAAAPGLRFAKLLGTGRGARFTPRDADPRHWALLSVWDGERAADAFRAGRVHRSWDDVSSERLDVRLAPVTSRGSWAGRQPFGPLALADVPREDGGPVAAITRARLRPVRALSFWRAVPPVAVALHAAPGVLLAIGIGEAPVGLQGTFSLWESGRAMREFAYRGAAHAEAIRRSGPSRWYAEELFARFAVRRVEGTYAGRRVSVGGGS</sequence>
<dbReference type="RefSeq" id="WP_398284028.1">
    <property type="nucleotide sequence ID" value="NZ_JBITLV010000007.1"/>
</dbReference>
<protein>
    <submittedName>
        <fullName evidence="1">Monooxygenase</fullName>
    </submittedName>
</protein>
<reference evidence="1 2" key="1">
    <citation type="submission" date="2024-10" db="EMBL/GenBank/DDBJ databases">
        <title>The Natural Products Discovery Center: Release of the First 8490 Sequenced Strains for Exploring Actinobacteria Biosynthetic Diversity.</title>
        <authorList>
            <person name="Kalkreuter E."/>
            <person name="Kautsar S.A."/>
            <person name="Yang D."/>
            <person name="Bader C.D."/>
            <person name="Teijaro C.N."/>
            <person name="Fluegel L."/>
            <person name="Davis C.M."/>
            <person name="Simpson J.R."/>
            <person name="Lauterbach L."/>
            <person name="Steele A.D."/>
            <person name="Gui C."/>
            <person name="Meng S."/>
            <person name="Li G."/>
            <person name="Viehrig K."/>
            <person name="Ye F."/>
            <person name="Su P."/>
            <person name="Kiefer A.F."/>
            <person name="Nichols A."/>
            <person name="Cepeda A.J."/>
            <person name="Yan W."/>
            <person name="Fan B."/>
            <person name="Jiang Y."/>
            <person name="Adhikari A."/>
            <person name="Zheng C.-J."/>
            <person name="Schuster L."/>
            <person name="Cowan T.M."/>
            <person name="Smanski M.J."/>
            <person name="Chevrette M.G."/>
            <person name="De Carvalho L.P.S."/>
            <person name="Shen B."/>
        </authorList>
    </citation>
    <scope>NUCLEOTIDE SEQUENCE [LARGE SCALE GENOMIC DNA]</scope>
    <source>
        <strain evidence="1 2">NPDC049639</strain>
    </source>
</reference>
<dbReference type="GO" id="GO:0004497">
    <property type="term" value="F:monooxygenase activity"/>
    <property type="evidence" value="ECO:0007669"/>
    <property type="project" value="UniProtKB-KW"/>
</dbReference>
<comment type="caution">
    <text evidence="1">The sequence shown here is derived from an EMBL/GenBank/DDBJ whole genome shotgun (WGS) entry which is preliminary data.</text>
</comment>
<name>A0ABW8ASR1_9ACTN</name>
<keyword evidence="1" id="KW-0560">Oxidoreductase</keyword>
<dbReference type="InterPro" id="IPR049574">
    <property type="entry name" value="CrtA-like"/>
</dbReference>
<keyword evidence="2" id="KW-1185">Reference proteome</keyword>
<dbReference type="Proteomes" id="UP001612915">
    <property type="component" value="Unassembled WGS sequence"/>
</dbReference>
<organism evidence="1 2">
    <name type="scientific">Spongisporangium articulatum</name>
    <dbReference type="NCBI Taxonomy" id="3362603"/>
    <lineage>
        <taxon>Bacteria</taxon>
        <taxon>Bacillati</taxon>
        <taxon>Actinomycetota</taxon>
        <taxon>Actinomycetes</taxon>
        <taxon>Kineosporiales</taxon>
        <taxon>Kineosporiaceae</taxon>
        <taxon>Spongisporangium</taxon>
    </lineage>
</organism>
<evidence type="ECO:0000313" key="2">
    <source>
        <dbReference type="Proteomes" id="UP001612915"/>
    </source>
</evidence>
<dbReference type="EMBL" id="JBITLV010000007">
    <property type="protein sequence ID" value="MFI7589438.1"/>
    <property type="molecule type" value="Genomic_DNA"/>
</dbReference>
<keyword evidence="1" id="KW-0503">Monooxygenase</keyword>
<proteinExistence type="predicted"/>
<evidence type="ECO:0000313" key="1">
    <source>
        <dbReference type="EMBL" id="MFI7589438.1"/>
    </source>
</evidence>
<gene>
    <name evidence="1" type="ORF">ACIB24_20430</name>
</gene>
<accession>A0ABW8ASR1</accession>
<dbReference type="CDD" id="cd21650">
    <property type="entry name" value="CrtA-like"/>
    <property type="match status" value="1"/>
</dbReference>